<dbReference type="SUPFAM" id="SSF143120">
    <property type="entry name" value="YefM-like"/>
    <property type="match status" value="1"/>
</dbReference>
<comment type="function">
    <text evidence="2">Antitoxin component of a type II toxin-antitoxin (TA) system.</text>
</comment>
<sequence>MSVVFEKPRFSVDQMTSATDAAKRFAEVRKRAKKEPQYITDHNVVDSVILSYEDYEALYAELAAYREQQLLSIAAQRISQGDADPHRTRVSLHDAMTEEEYADFLACNADSIPDEDLFE</sequence>
<reference evidence="3" key="1">
    <citation type="submission" date="2020-10" db="EMBL/GenBank/DDBJ databases">
        <authorList>
            <person name="Gilroy R."/>
        </authorList>
    </citation>
    <scope>NUCLEOTIDE SEQUENCE</scope>
    <source>
        <strain evidence="3">ChiGjej1B1-2707</strain>
    </source>
</reference>
<evidence type="ECO:0000256" key="2">
    <source>
        <dbReference type="RuleBase" id="RU362080"/>
    </source>
</evidence>
<protein>
    <recommendedName>
        <fullName evidence="2">Antitoxin</fullName>
    </recommendedName>
</protein>
<gene>
    <name evidence="3" type="ORF">IAA69_01185</name>
</gene>
<dbReference type="Pfam" id="PF02604">
    <property type="entry name" value="PhdYeFM_antitox"/>
    <property type="match status" value="1"/>
</dbReference>
<organism evidence="3 4">
    <name type="scientific">Candidatus Aveggerthella stercoripullorum</name>
    <dbReference type="NCBI Taxonomy" id="2840688"/>
    <lineage>
        <taxon>Bacteria</taxon>
        <taxon>Bacillati</taxon>
        <taxon>Actinomycetota</taxon>
        <taxon>Coriobacteriia</taxon>
        <taxon>Eggerthellales</taxon>
        <taxon>Eggerthellaceae</taxon>
        <taxon>Eggerthellaceae incertae sedis</taxon>
        <taxon>Candidatus Aveggerthella</taxon>
    </lineage>
</organism>
<evidence type="ECO:0000256" key="1">
    <source>
        <dbReference type="ARBA" id="ARBA00009981"/>
    </source>
</evidence>
<dbReference type="Gene3D" id="3.40.1620.10">
    <property type="entry name" value="YefM-like domain"/>
    <property type="match status" value="1"/>
</dbReference>
<proteinExistence type="inferred from homology"/>
<comment type="caution">
    <text evidence="3">The sequence shown here is derived from an EMBL/GenBank/DDBJ whole genome shotgun (WGS) entry which is preliminary data.</text>
</comment>
<comment type="similarity">
    <text evidence="1 2">Belongs to the phD/YefM antitoxin family.</text>
</comment>
<accession>A0A9D0ZYY3</accession>
<evidence type="ECO:0000313" key="4">
    <source>
        <dbReference type="Proteomes" id="UP000824261"/>
    </source>
</evidence>
<reference evidence="3" key="2">
    <citation type="journal article" date="2021" name="PeerJ">
        <title>Extensive microbial diversity within the chicken gut microbiome revealed by metagenomics and culture.</title>
        <authorList>
            <person name="Gilroy R."/>
            <person name="Ravi A."/>
            <person name="Getino M."/>
            <person name="Pursley I."/>
            <person name="Horton D.L."/>
            <person name="Alikhan N.F."/>
            <person name="Baker D."/>
            <person name="Gharbi K."/>
            <person name="Hall N."/>
            <person name="Watson M."/>
            <person name="Adriaenssens E.M."/>
            <person name="Foster-Nyarko E."/>
            <person name="Jarju S."/>
            <person name="Secka A."/>
            <person name="Antonio M."/>
            <person name="Oren A."/>
            <person name="Chaudhuri R.R."/>
            <person name="La Ragione R."/>
            <person name="Hildebrand F."/>
            <person name="Pallen M.J."/>
        </authorList>
    </citation>
    <scope>NUCLEOTIDE SEQUENCE</scope>
    <source>
        <strain evidence="3">ChiGjej1B1-2707</strain>
    </source>
</reference>
<evidence type="ECO:0000313" key="3">
    <source>
        <dbReference type="EMBL" id="HIR00882.1"/>
    </source>
</evidence>
<dbReference type="InterPro" id="IPR006442">
    <property type="entry name" value="Antitoxin_Phd/YefM"/>
</dbReference>
<dbReference type="Proteomes" id="UP000824261">
    <property type="component" value="Unassembled WGS sequence"/>
</dbReference>
<dbReference type="AlphaFoldDB" id="A0A9D0ZYY3"/>
<name>A0A9D0ZYY3_9ACTN</name>
<dbReference type="InterPro" id="IPR036165">
    <property type="entry name" value="YefM-like_sf"/>
</dbReference>
<dbReference type="EMBL" id="DVGB01000011">
    <property type="protein sequence ID" value="HIR00882.1"/>
    <property type="molecule type" value="Genomic_DNA"/>
</dbReference>